<keyword evidence="3" id="KW-1003">Cell membrane</keyword>
<proteinExistence type="predicted"/>
<dbReference type="Proteomes" id="UP000681720">
    <property type="component" value="Unassembled WGS sequence"/>
</dbReference>
<dbReference type="EMBL" id="CAJOBJ010339269">
    <property type="protein sequence ID" value="CAF5193025.1"/>
    <property type="molecule type" value="Genomic_DNA"/>
</dbReference>
<dbReference type="PANTHER" id="PTHR10110">
    <property type="entry name" value="SODIUM/HYDROGEN EXCHANGER"/>
    <property type="match status" value="1"/>
</dbReference>
<dbReference type="Proteomes" id="UP000681967">
    <property type="component" value="Unassembled WGS sequence"/>
</dbReference>
<name>A0A8S3F890_9BILA</name>
<dbReference type="InterPro" id="IPR018422">
    <property type="entry name" value="Cation/H_exchanger_CPA1"/>
</dbReference>
<dbReference type="GO" id="GO:0015385">
    <property type="term" value="F:sodium:proton antiporter activity"/>
    <property type="evidence" value="ECO:0007669"/>
    <property type="project" value="InterPro"/>
</dbReference>
<evidence type="ECO:0000256" key="9">
    <source>
        <dbReference type="ARBA" id="ARBA00023201"/>
    </source>
</evidence>
<feature type="non-terminal residue" evidence="12">
    <location>
        <position position="162"/>
    </location>
</feature>
<keyword evidence="7" id="KW-0406">Ion transport</keyword>
<keyword evidence="4 10" id="KW-0812">Transmembrane</keyword>
<evidence type="ECO:0000256" key="5">
    <source>
        <dbReference type="ARBA" id="ARBA00022989"/>
    </source>
</evidence>
<dbReference type="EMBL" id="CAJOBH010239575">
    <property type="protein sequence ID" value="CAF5104228.1"/>
    <property type="molecule type" value="Genomic_DNA"/>
</dbReference>
<dbReference type="AlphaFoldDB" id="A0A8S3F890"/>
<dbReference type="Pfam" id="PF00999">
    <property type="entry name" value="Na_H_Exchanger"/>
    <property type="match status" value="1"/>
</dbReference>
<dbReference type="InterPro" id="IPR006153">
    <property type="entry name" value="Cation/H_exchanger_TM"/>
</dbReference>
<keyword evidence="6" id="KW-0915">Sodium</keyword>
<accession>A0A8S3F890</accession>
<evidence type="ECO:0000256" key="8">
    <source>
        <dbReference type="ARBA" id="ARBA00023136"/>
    </source>
</evidence>
<evidence type="ECO:0000256" key="2">
    <source>
        <dbReference type="ARBA" id="ARBA00022448"/>
    </source>
</evidence>
<dbReference type="PANTHER" id="PTHR10110:SF86">
    <property type="entry name" value="SODIUM_HYDROGEN EXCHANGER 7"/>
    <property type="match status" value="1"/>
</dbReference>
<evidence type="ECO:0000256" key="4">
    <source>
        <dbReference type="ARBA" id="ARBA00022692"/>
    </source>
</evidence>
<gene>
    <name evidence="12" type="ORF">BYL167_LOCUS64789</name>
    <name evidence="13" type="ORF">GIL414_LOCUS73728</name>
</gene>
<comment type="caution">
    <text evidence="12">The sequence shown here is derived from an EMBL/GenBank/DDBJ whole genome shotgun (WGS) entry which is preliminary data.</text>
</comment>
<evidence type="ECO:0000256" key="7">
    <source>
        <dbReference type="ARBA" id="ARBA00023065"/>
    </source>
</evidence>
<evidence type="ECO:0000256" key="6">
    <source>
        <dbReference type="ARBA" id="ARBA00023053"/>
    </source>
</evidence>
<feature type="domain" description="Cation/H+ exchanger transmembrane" evidence="11">
    <location>
        <begin position="16"/>
        <end position="134"/>
    </location>
</feature>
<dbReference type="Gene3D" id="6.10.140.1330">
    <property type="match status" value="1"/>
</dbReference>
<keyword evidence="8 10" id="KW-0472">Membrane</keyword>
<reference evidence="12" key="1">
    <citation type="submission" date="2021-02" db="EMBL/GenBank/DDBJ databases">
        <authorList>
            <person name="Nowell W R."/>
        </authorList>
    </citation>
    <scope>NUCLEOTIDE SEQUENCE</scope>
</reference>
<organism evidence="12 14">
    <name type="scientific">Rotaria magnacalcarata</name>
    <dbReference type="NCBI Taxonomy" id="392030"/>
    <lineage>
        <taxon>Eukaryota</taxon>
        <taxon>Metazoa</taxon>
        <taxon>Spiralia</taxon>
        <taxon>Gnathifera</taxon>
        <taxon>Rotifera</taxon>
        <taxon>Eurotatoria</taxon>
        <taxon>Bdelloidea</taxon>
        <taxon>Philodinida</taxon>
        <taxon>Philodinidae</taxon>
        <taxon>Rotaria</taxon>
    </lineage>
</organism>
<dbReference type="GO" id="GO:0098719">
    <property type="term" value="P:sodium ion import across plasma membrane"/>
    <property type="evidence" value="ECO:0007669"/>
    <property type="project" value="TreeGrafter"/>
</dbReference>
<evidence type="ECO:0000256" key="1">
    <source>
        <dbReference type="ARBA" id="ARBA00004651"/>
    </source>
</evidence>
<comment type="subcellular location">
    <subcellularLocation>
        <location evidence="1">Cell membrane</location>
        <topology evidence="1">Multi-pass membrane protein</topology>
    </subcellularLocation>
</comment>
<evidence type="ECO:0000256" key="10">
    <source>
        <dbReference type="SAM" id="Phobius"/>
    </source>
</evidence>
<evidence type="ECO:0000259" key="11">
    <source>
        <dbReference type="Pfam" id="PF00999"/>
    </source>
</evidence>
<evidence type="ECO:0000313" key="14">
    <source>
        <dbReference type="Proteomes" id="UP000681967"/>
    </source>
</evidence>
<dbReference type="GO" id="GO:0005886">
    <property type="term" value="C:plasma membrane"/>
    <property type="evidence" value="ECO:0007669"/>
    <property type="project" value="UniProtKB-SubCell"/>
</dbReference>
<keyword evidence="5 10" id="KW-1133">Transmembrane helix</keyword>
<keyword evidence="9" id="KW-0739">Sodium transport</keyword>
<dbReference type="GO" id="GO:0051453">
    <property type="term" value="P:regulation of intracellular pH"/>
    <property type="evidence" value="ECO:0007669"/>
    <property type="project" value="TreeGrafter"/>
</dbReference>
<evidence type="ECO:0000313" key="12">
    <source>
        <dbReference type="EMBL" id="CAF5104228.1"/>
    </source>
</evidence>
<dbReference type="GO" id="GO:0015386">
    <property type="term" value="F:potassium:proton antiporter activity"/>
    <property type="evidence" value="ECO:0007669"/>
    <property type="project" value="TreeGrafter"/>
</dbReference>
<keyword evidence="2" id="KW-0813">Transport</keyword>
<feature type="transmembrane region" description="Helical" evidence="10">
    <location>
        <begin position="116"/>
        <end position="138"/>
    </location>
</feature>
<evidence type="ECO:0000256" key="3">
    <source>
        <dbReference type="ARBA" id="ARBA00022475"/>
    </source>
</evidence>
<protein>
    <recommendedName>
        <fullName evidence="11">Cation/H+ exchanger transmembrane domain-containing protein</fullName>
    </recommendedName>
</protein>
<sequence length="162" mass="18225">MYWYENQYTADVETCWTWDQAVLYSAVVSATDPVSVVSLLKSMTSLKTLSTIIEGESLLNDAAAITIYTLMKNLIYEATKSDKNLVVQQNRSTLLGVNAERCANAIRFLIKRKITAIYLLRFVLKTIAMAVFIGYVMAHITIFTLYRIEAGELEACITITMS</sequence>
<evidence type="ECO:0000313" key="13">
    <source>
        <dbReference type="EMBL" id="CAF5193025.1"/>
    </source>
</evidence>